<dbReference type="GeneID" id="77255900"/>
<dbReference type="InterPro" id="IPR013424">
    <property type="entry name" value="Ice-binding_C"/>
</dbReference>
<evidence type="ECO:0000313" key="4">
    <source>
        <dbReference type="Proteomes" id="UP000193100"/>
    </source>
</evidence>
<dbReference type="RefSeq" id="WP_085680412.1">
    <property type="nucleotide sequence ID" value="NZ_CP020931.1"/>
</dbReference>
<evidence type="ECO:0000259" key="2">
    <source>
        <dbReference type="Pfam" id="PF07589"/>
    </source>
</evidence>
<name>A0A1W6K9A9_9GAMM</name>
<reference evidence="3 4" key="1">
    <citation type="submission" date="2017-04" db="EMBL/GenBank/DDBJ databases">
        <title>Genome Sequence of Marinobacter salarius strain SMR5 Isolated from a culture of the Diatom Skeletonema marinoi.</title>
        <authorList>
            <person name="Topel M."/>
            <person name="Pinder M.I.M."/>
            <person name="Johansson O.N."/>
            <person name="Kourtchenko O."/>
            <person name="Godhe A."/>
            <person name="Clarke A.K."/>
        </authorList>
    </citation>
    <scope>NUCLEOTIDE SEQUENCE [LARGE SCALE GENOMIC DNA]</scope>
    <source>
        <strain evidence="3 4">SMR5</strain>
    </source>
</reference>
<gene>
    <name evidence="3" type="ORF">MARSALSMR5_01948</name>
</gene>
<accession>A0A1W6K9A9</accession>
<dbReference type="AlphaFoldDB" id="A0A1W6K9A9"/>
<dbReference type="Pfam" id="PF07589">
    <property type="entry name" value="PEP-CTERM"/>
    <property type="match status" value="1"/>
</dbReference>
<dbReference type="Proteomes" id="UP000193100">
    <property type="component" value="Chromosome"/>
</dbReference>
<feature type="domain" description="Ice-binding protein C-terminal" evidence="2">
    <location>
        <begin position="214"/>
        <end position="237"/>
    </location>
</feature>
<organism evidence="3 4">
    <name type="scientific">Marinobacter salarius</name>
    <dbReference type="NCBI Taxonomy" id="1420917"/>
    <lineage>
        <taxon>Bacteria</taxon>
        <taxon>Pseudomonadati</taxon>
        <taxon>Pseudomonadota</taxon>
        <taxon>Gammaproteobacteria</taxon>
        <taxon>Pseudomonadales</taxon>
        <taxon>Marinobacteraceae</taxon>
        <taxon>Marinobacter</taxon>
    </lineage>
</organism>
<feature type="chain" id="PRO_5012145179" evidence="1">
    <location>
        <begin position="23"/>
        <end position="242"/>
    </location>
</feature>
<dbReference type="EMBL" id="CP020931">
    <property type="protein sequence ID" value="ARM84025.1"/>
    <property type="molecule type" value="Genomic_DNA"/>
</dbReference>
<protein>
    <submittedName>
        <fullName evidence="3">PEP-CTERM domain protein</fullName>
    </submittedName>
</protein>
<feature type="signal peptide" evidence="1">
    <location>
        <begin position="1"/>
        <end position="22"/>
    </location>
</feature>
<sequence length="242" mass="24677">MNTLQTVGAIGVLLGACNWASAAPILSISSQGATAAASAEQDFLDAAHSGYLTETFDDNSYYTVGSQAGTITSSVGVGSFTSAVPGSGGLCDSGPYNCNGGLAVLNAGASPFSGRYSVSGDNWLDSMDARQMVISPATGFNAMGFYMTDPNDAGGRLSIGGFDFSFNDIFGSALGNGRVFYVSLYDAAGLGDVSIFSNNPDDGYGIDNITVANVTEPGTLALFALGLLGIGLSLSRKSKRNR</sequence>
<evidence type="ECO:0000313" key="3">
    <source>
        <dbReference type="EMBL" id="ARM84025.1"/>
    </source>
</evidence>
<evidence type="ECO:0000256" key="1">
    <source>
        <dbReference type="SAM" id="SignalP"/>
    </source>
</evidence>
<dbReference type="NCBIfam" id="TIGR02595">
    <property type="entry name" value="PEP_CTERM"/>
    <property type="match status" value="1"/>
</dbReference>
<keyword evidence="1" id="KW-0732">Signal</keyword>
<proteinExistence type="predicted"/>